<dbReference type="Proteomes" id="UP001432202">
    <property type="component" value="Chromosome"/>
</dbReference>
<dbReference type="SUPFAM" id="SSF56529">
    <property type="entry name" value="FAH"/>
    <property type="match status" value="1"/>
</dbReference>
<evidence type="ECO:0000256" key="2">
    <source>
        <dbReference type="ARBA" id="ARBA00022723"/>
    </source>
</evidence>
<dbReference type="InterPro" id="IPR011234">
    <property type="entry name" value="Fumarylacetoacetase-like_C"/>
</dbReference>
<dbReference type="GO" id="GO:0016853">
    <property type="term" value="F:isomerase activity"/>
    <property type="evidence" value="ECO:0007669"/>
    <property type="project" value="UniProtKB-ARBA"/>
</dbReference>
<dbReference type="GeneID" id="89335832"/>
<evidence type="ECO:0000313" key="5">
    <source>
        <dbReference type="Proteomes" id="UP001432202"/>
    </source>
</evidence>
<gene>
    <name evidence="4" type="ORF">V6M85_03650</name>
</gene>
<evidence type="ECO:0000259" key="3">
    <source>
        <dbReference type="Pfam" id="PF01557"/>
    </source>
</evidence>
<dbReference type="AlphaFoldDB" id="A0AAX4L2P1"/>
<accession>A0AAX4L2P1</accession>
<sequence length="302" mass="34094">MRILNFAPHPKANPRLGALYQGKILDVPYAFKEVFDSEAPSWFNSTDNLIKGGDEALSLLKKLLSYNNIDSNLYNLDEVIYYPAIMNPEKILCVFLNYEAHTKEAKRETPKEPYIFSKLPSTLIGHKWPIILPKASKQVDYEAELALIVGKRGKYINKDDAYKYIFGYTIFNDVSFRDRRQHAMMKEIGLNFLHAKSLDGAGPIGPWIVTKDEITDPHNLSITLWVNDEIRQNDSTRSMIFKIPEIVEYITNGISLKPGDVISTGTPSGTALATGKFLKEGDNVRIKIENIGELINPVKAES</sequence>
<dbReference type="GO" id="GO:0016787">
    <property type="term" value="F:hydrolase activity"/>
    <property type="evidence" value="ECO:0007669"/>
    <property type="project" value="UniProtKB-KW"/>
</dbReference>
<dbReference type="GO" id="GO:0046872">
    <property type="term" value="F:metal ion binding"/>
    <property type="evidence" value="ECO:0007669"/>
    <property type="project" value="UniProtKB-KW"/>
</dbReference>
<evidence type="ECO:0000256" key="1">
    <source>
        <dbReference type="ARBA" id="ARBA00010211"/>
    </source>
</evidence>
<dbReference type="PANTHER" id="PTHR42796:SF4">
    <property type="entry name" value="FUMARYLACETOACETATE HYDROLASE DOMAIN-CONTAINING PROTEIN 2A"/>
    <property type="match status" value="1"/>
</dbReference>
<keyword evidence="5" id="KW-1185">Reference proteome</keyword>
<name>A0AAX4L2P1_9CREN</name>
<evidence type="ECO:0000313" key="4">
    <source>
        <dbReference type="EMBL" id="WWQ61187.1"/>
    </source>
</evidence>
<dbReference type="Pfam" id="PF01557">
    <property type="entry name" value="FAA_hydrolase"/>
    <property type="match status" value="1"/>
</dbReference>
<dbReference type="Gene3D" id="3.90.850.10">
    <property type="entry name" value="Fumarylacetoacetase-like, C-terminal domain"/>
    <property type="match status" value="1"/>
</dbReference>
<keyword evidence="2" id="KW-0479">Metal-binding</keyword>
<dbReference type="RefSeq" id="WP_338603107.1">
    <property type="nucleotide sequence ID" value="NZ_CP146016.1"/>
</dbReference>
<dbReference type="EMBL" id="CP146016">
    <property type="protein sequence ID" value="WWQ61187.1"/>
    <property type="molecule type" value="Genomic_DNA"/>
</dbReference>
<dbReference type="InterPro" id="IPR051121">
    <property type="entry name" value="FAH"/>
</dbReference>
<dbReference type="FunFam" id="3.90.850.10:FF:000002">
    <property type="entry name" value="2-hydroxyhepta-2,4-diene-1,7-dioate isomerase"/>
    <property type="match status" value="1"/>
</dbReference>
<reference evidence="4 5" key="1">
    <citation type="submission" date="2024-02" db="EMBL/GenBank/DDBJ databases">
        <title>STSV induces naive adaptation in Sulfolobus.</title>
        <authorList>
            <person name="Xiang X."/>
            <person name="Song M."/>
        </authorList>
    </citation>
    <scope>NUCLEOTIDE SEQUENCE [LARGE SCALE GENOMIC DNA]</scope>
    <source>
        <strain evidence="4 5">RT2</strain>
    </source>
</reference>
<comment type="similarity">
    <text evidence="1">Belongs to the FAH family.</text>
</comment>
<proteinExistence type="inferred from homology"/>
<protein>
    <submittedName>
        <fullName evidence="4">Fumarylacetoacetate hydrolase family protein</fullName>
    </submittedName>
</protein>
<dbReference type="InterPro" id="IPR036663">
    <property type="entry name" value="Fumarylacetoacetase_C_sf"/>
</dbReference>
<dbReference type="PANTHER" id="PTHR42796">
    <property type="entry name" value="FUMARYLACETOACETATE HYDROLASE DOMAIN-CONTAINING PROTEIN 2A-RELATED"/>
    <property type="match status" value="1"/>
</dbReference>
<keyword evidence="4" id="KW-0378">Hydrolase</keyword>
<feature type="domain" description="Fumarylacetoacetase-like C-terminal" evidence="3">
    <location>
        <begin position="90"/>
        <end position="298"/>
    </location>
</feature>
<organism evidence="4 5">
    <name type="scientific">Sulfolobus tengchongensis</name>
    <dbReference type="NCBI Taxonomy" id="207809"/>
    <lineage>
        <taxon>Archaea</taxon>
        <taxon>Thermoproteota</taxon>
        <taxon>Thermoprotei</taxon>
        <taxon>Sulfolobales</taxon>
        <taxon>Sulfolobaceae</taxon>
        <taxon>Sulfolobus</taxon>
    </lineage>
</organism>
<dbReference type="GO" id="GO:0019752">
    <property type="term" value="P:carboxylic acid metabolic process"/>
    <property type="evidence" value="ECO:0007669"/>
    <property type="project" value="UniProtKB-ARBA"/>
</dbReference>